<evidence type="ECO:0000313" key="3">
    <source>
        <dbReference type="Proteomes" id="UP000287198"/>
    </source>
</evidence>
<accession>A0A432XVD6</accession>
<dbReference type="SUPFAM" id="SSF48452">
    <property type="entry name" value="TPR-like"/>
    <property type="match status" value="1"/>
</dbReference>
<dbReference type="InterPro" id="IPR019734">
    <property type="entry name" value="TPR_rpt"/>
</dbReference>
<feature type="chain" id="PRO_5019529758" evidence="1">
    <location>
        <begin position="23"/>
        <end position="394"/>
    </location>
</feature>
<evidence type="ECO:0000256" key="1">
    <source>
        <dbReference type="SAM" id="SignalP"/>
    </source>
</evidence>
<dbReference type="AlphaFoldDB" id="A0A432XVD6"/>
<comment type="caution">
    <text evidence="2">The sequence shown here is derived from an EMBL/GenBank/DDBJ whole genome shotgun (WGS) entry which is preliminary data.</text>
</comment>
<dbReference type="RefSeq" id="WP_126763107.1">
    <property type="nucleotide sequence ID" value="NZ_JBHLTZ010000012.1"/>
</dbReference>
<dbReference type="PROSITE" id="PS51257">
    <property type="entry name" value="PROKAR_LIPOPROTEIN"/>
    <property type="match status" value="1"/>
</dbReference>
<keyword evidence="3" id="KW-1185">Reference proteome</keyword>
<dbReference type="EMBL" id="PIPW01000002">
    <property type="protein sequence ID" value="RUO52705.1"/>
    <property type="molecule type" value="Genomic_DNA"/>
</dbReference>
<dbReference type="InterPro" id="IPR011990">
    <property type="entry name" value="TPR-like_helical_dom_sf"/>
</dbReference>
<keyword evidence="1" id="KW-0732">Signal</keyword>
<gene>
    <name evidence="2" type="ORF">CWI69_06605</name>
</gene>
<feature type="signal peptide" evidence="1">
    <location>
        <begin position="1"/>
        <end position="22"/>
    </location>
</feature>
<reference evidence="3" key="1">
    <citation type="journal article" date="2018" name="Front. Microbiol.">
        <title>Genome-Based Analysis Reveals the Taxonomy and Diversity of the Family Idiomarinaceae.</title>
        <authorList>
            <person name="Liu Y."/>
            <person name="Lai Q."/>
            <person name="Shao Z."/>
        </authorList>
    </citation>
    <scope>NUCLEOTIDE SEQUENCE [LARGE SCALE GENOMIC DNA]</scope>
    <source>
        <strain evidence="3">BH195</strain>
    </source>
</reference>
<name>A0A432XVD6_9GAMM</name>
<protein>
    <submittedName>
        <fullName evidence="2">Uncharacterized protein</fullName>
    </submittedName>
</protein>
<dbReference type="OrthoDB" id="6254323at2"/>
<evidence type="ECO:0000313" key="2">
    <source>
        <dbReference type="EMBL" id="RUO52705.1"/>
    </source>
</evidence>
<dbReference type="SMART" id="SM00028">
    <property type="entry name" value="TPR"/>
    <property type="match status" value="4"/>
</dbReference>
<dbReference type="Gene3D" id="1.25.40.10">
    <property type="entry name" value="Tetratricopeptide repeat domain"/>
    <property type="match status" value="1"/>
</dbReference>
<sequence length="394" mass="44594">MNMRKFGCLTAALLLSGCAVQPQNSSAPAPRAVVVTAAAELQQLPPFNSNLFEAYVGVTTEDELFALTAEQQADFLDDFHTKFAHLPVNERIAEYLHSITFGFNYKEQTYTASEALTRSAGNCMALAIVTQSLARLVEVDLRFQRVNNAPVYDRSANVVMVSDHVRARLYKPGETTSWVTVDYFPARESRNGDLVNQQEFLALYYRNRAAELMLDGEQSAAFAYAKEALRYQPLDSDALNIIALLHRRAGDETTAEAIYAFVLTRDNTNLNVLYNYLELAKKQQRPTLIAQLQEQINQLPDYNPYTWIALAERAYAEDDLATAIRMYEKAASYAPYLHEVYWGQARLYLELGRPLTAKRILREGLAEARRSATKKSFKAGWYSFEDPVIQKKPH</sequence>
<dbReference type="Proteomes" id="UP000287198">
    <property type="component" value="Unassembled WGS sequence"/>
</dbReference>
<proteinExistence type="predicted"/>
<organism evidence="2 3">
    <name type="scientific">Pseudidiomarina halophila</name>
    <dbReference type="NCBI Taxonomy" id="1449799"/>
    <lineage>
        <taxon>Bacteria</taxon>
        <taxon>Pseudomonadati</taxon>
        <taxon>Pseudomonadota</taxon>
        <taxon>Gammaproteobacteria</taxon>
        <taxon>Alteromonadales</taxon>
        <taxon>Idiomarinaceae</taxon>
        <taxon>Pseudidiomarina</taxon>
    </lineage>
</organism>